<organism evidence="8 9">
    <name type="scientific">Rhizodiscina lignyota</name>
    <dbReference type="NCBI Taxonomy" id="1504668"/>
    <lineage>
        <taxon>Eukaryota</taxon>
        <taxon>Fungi</taxon>
        <taxon>Dikarya</taxon>
        <taxon>Ascomycota</taxon>
        <taxon>Pezizomycotina</taxon>
        <taxon>Dothideomycetes</taxon>
        <taxon>Pleosporomycetidae</taxon>
        <taxon>Aulographales</taxon>
        <taxon>Rhizodiscinaceae</taxon>
        <taxon>Rhizodiscina</taxon>
    </lineage>
</organism>
<dbReference type="PANTHER" id="PTHR23501">
    <property type="entry name" value="MAJOR FACILITATOR SUPERFAMILY"/>
    <property type="match status" value="1"/>
</dbReference>
<dbReference type="InterPro" id="IPR036259">
    <property type="entry name" value="MFS_trans_sf"/>
</dbReference>
<dbReference type="AlphaFoldDB" id="A0A9P4M2P0"/>
<evidence type="ECO:0000256" key="4">
    <source>
        <dbReference type="ARBA" id="ARBA00022989"/>
    </source>
</evidence>
<dbReference type="Pfam" id="PF06609">
    <property type="entry name" value="TRI12"/>
    <property type="match status" value="1"/>
</dbReference>
<keyword evidence="5 6" id="KW-0472">Membrane</keyword>
<dbReference type="InterPro" id="IPR053791">
    <property type="entry name" value="MFS_Tri12-like"/>
</dbReference>
<feature type="transmembrane region" description="Helical" evidence="6">
    <location>
        <begin position="358"/>
        <end position="380"/>
    </location>
</feature>
<dbReference type="Proteomes" id="UP000799772">
    <property type="component" value="Unassembled WGS sequence"/>
</dbReference>
<feature type="transmembrane region" description="Helical" evidence="6">
    <location>
        <begin position="282"/>
        <end position="301"/>
    </location>
</feature>
<dbReference type="InterPro" id="IPR010573">
    <property type="entry name" value="MFS_Str1/Tri12-like"/>
</dbReference>
<feature type="transmembrane region" description="Helical" evidence="6">
    <location>
        <begin position="148"/>
        <end position="168"/>
    </location>
</feature>
<evidence type="ECO:0000256" key="6">
    <source>
        <dbReference type="SAM" id="Phobius"/>
    </source>
</evidence>
<reference evidence="8" key="1">
    <citation type="journal article" date="2020" name="Stud. Mycol.">
        <title>101 Dothideomycetes genomes: a test case for predicting lifestyles and emergence of pathogens.</title>
        <authorList>
            <person name="Haridas S."/>
            <person name="Albert R."/>
            <person name="Binder M."/>
            <person name="Bloem J."/>
            <person name="Labutti K."/>
            <person name="Salamov A."/>
            <person name="Andreopoulos B."/>
            <person name="Baker S."/>
            <person name="Barry K."/>
            <person name="Bills G."/>
            <person name="Bluhm B."/>
            <person name="Cannon C."/>
            <person name="Castanera R."/>
            <person name="Culley D."/>
            <person name="Daum C."/>
            <person name="Ezra D."/>
            <person name="Gonzalez J."/>
            <person name="Henrissat B."/>
            <person name="Kuo A."/>
            <person name="Liang C."/>
            <person name="Lipzen A."/>
            <person name="Lutzoni F."/>
            <person name="Magnuson J."/>
            <person name="Mondo S."/>
            <person name="Nolan M."/>
            <person name="Ohm R."/>
            <person name="Pangilinan J."/>
            <person name="Park H.-J."/>
            <person name="Ramirez L."/>
            <person name="Alfaro M."/>
            <person name="Sun H."/>
            <person name="Tritt A."/>
            <person name="Yoshinaga Y."/>
            <person name="Zwiers L.-H."/>
            <person name="Turgeon B."/>
            <person name="Goodwin S."/>
            <person name="Spatafora J."/>
            <person name="Crous P."/>
            <person name="Grigoriev I."/>
        </authorList>
    </citation>
    <scope>NUCLEOTIDE SEQUENCE</scope>
    <source>
        <strain evidence="8">CBS 133067</strain>
    </source>
</reference>
<dbReference type="InterPro" id="IPR020846">
    <property type="entry name" value="MFS_dom"/>
</dbReference>
<name>A0A9P4M2P0_9PEZI</name>
<dbReference type="CDD" id="cd06179">
    <property type="entry name" value="MFS_TRI12_like"/>
    <property type="match status" value="1"/>
</dbReference>
<dbReference type="PANTHER" id="PTHR23501:SF109">
    <property type="entry name" value="MAJOR FACILITATOR SUPERFAMILY (MFS) PROFILE DOMAIN-CONTAINING PROTEIN-RELATED"/>
    <property type="match status" value="1"/>
</dbReference>
<evidence type="ECO:0000259" key="7">
    <source>
        <dbReference type="PROSITE" id="PS50850"/>
    </source>
</evidence>
<feature type="transmembrane region" description="Helical" evidence="6">
    <location>
        <begin position="180"/>
        <end position="198"/>
    </location>
</feature>
<dbReference type="OrthoDB" id="4161376at2759"/>
<feature type="transmembrane region" description="Helical" evidence="6">
    <location>
        <begin position="322"/>
        <end position="343"/>
    </location>
</feature>
<keyword evidence="4 6" id="KW-1133">Transmembrane helix</keyword>
<dbReference type="SUPFAM" id="SSF103473">
    <property type="entry name" value="MFS general substrate transporter"/>
    <property type="match status" value="2"/>
</dbReference>
<keyword evidence="2" id="KW-0813">Transport</keyword>
<evidence type="ECO:0000256" key="2">
    <source>
        <dbReference type="ARBA" id="ARBA00022448"/>
    </source>
</evidence>
<dbReference type="Gene3D" id="1.20.1250.20">
    <property type="entry name" value="MFS general substrate transporter like domains"/>
    <property type="match status" value="2"/>
</dbReference>
<feature type="transmembrane region" description="Helical" evidence="6">
    <location>
        <begin position="210"/>
        <end position="229"/>
    </location>
</feature>
<dbReference type="GO" id="GO:0005886">
    <property type="term" value="C:plasma membrane"/>
    <property type="evidence" value="ECO:0007669"/>
    <property type="project" value="TreeGrafter"/>
</dbReference>
<gene>
    <name evidence="8" type="ORF">NA57DRAFT_58946</name>
</gene>
<comment type="subcellular location">
    <subcellularLocation>
        <location evidence="1">Membrane</location>
        <topology evidence="1">Multi-pass membrane protein</topology>
    </subcellularLocation>
</comment>
<sequence>MATLDAKDSEIYQAEHHHEPTPPNVDDSAEVTGFEIDETALPKGYYHSRYFVGSFAAIGFGLWAGTAAFAYAAPILAQINADIGPDDRYAWISLVYTVCSAVWFPIIGRLGDIFGRRYLMILGAVLAMIGSIVCATASSILVLVGGNVFLGSASAFQLSFSYVLQELLPMKYRYLGSGFIYPWSIAGSGFGPAIAYAFVTRYSIGWRGVYWFLLAINGAALICWVLFYFPPTFEQKHKQDIDSKMYWVKNFDYVGTFLFASGFVVFLLGLSWGGGVYPWKSAAVIAAIVVGFFVIVLFVLWEIYGPSKQPLMPMRLFLNGRWSATILLLGLGAGVYYAFAVVWPTQCAVLYANSDPMYVGYISVLVGIGFITGQISAGLLARSIGKTRYQCMFVFTVGGIFLACAATVTPDNKATQIALIYIGCVFIGWNESICLSNAAILVHDQREIGVAGGLAGAVRSIISSILQAVYISILTNRLTTTIGDEVPPALVNAGLPANSVAPFLQAITVGTPDAFASVQGANSTIIATGISAYKQANADAYRTVYLSTIAFSAIAVILTWFAPNTDHLMTGQVAATLHHEGDIAKEGKELTEMDAKSSTTA</sequence>
<feature type="transmembrane region" description="Helical" evidence="6">
    <location>
        <begin position="416"/>
        <end position="442"/>
    </location>
</feature>
<feature type="transmembrane region" description="Helical" evidence="6">
    <location>
        <begin position="89"/>
        <end position="107"/>
    </location>
</feature>
<dbReference type="PROSITE" id="PS50850">
    <property type="entry name" value="MFS"/>
    <property type="match status" value="1"/>
</dbReference>
<comment type="caution">
    <text evidence="8">The sequence shown here is derived from an EMBL/GenBank/DDBJ whole genome shotgun (WGS) entry which is preliminary data.</text>
</comment>
<proteinExistence type="predicted"/>
<keyword evidence="3 6" id="KW-0812">Transmembrane</keyword>
<feature type="domain" description="Major facilitator superfamily (MFS) profile" evidence="7">
    <location>
        <begin position="49"/>
        <end position="567"/>
    </location>
</feature>
<feature type="transmembrane region" description="Helical" evidence="6">
    <location>
        <begin position="392"/>
        <end position="410"/>
    </location>
</feature>
<dbReference type="EMBL" id="ML978130">
    <property type="protein sequence ID" value="KAF2095876.1"/>
    <property type="molecule type" value="Genomic_DNA"/>
</dbReference>
<evidence type="ECO:0000313" key="9">
    <source>
        <dbReference type="Proteomes" id="UP000799772"/>
    </source>
</evidence>
<feature type="transmembrane region" description="Helical" evidence="6">
    <location>
        <begin position="50"/>
        <end position="77"/>
    </location>
</feature>
<feature type="transmembrane region" description="Helical" evidence="6">
    <location>
        <begin position="250"/>
        <end position="270"/>
    </location>
</feature>
<dbReference type="GO" id="GO:0022857">
    <property type="term" value="F:transmembrane transporter activity"/>
    <property type="evidence" value="ECO:0007669"/>
    <property type="project" value="InterPro"/>
</dbReference>
<protein>
    <submittedName>
        <fullName evidence="8">MFS general substrate transporter</fullName>
    </submittedName>
</protein>
<keyword evidence="9" id="KW-1185">Reference proteome</keyword>
<evidence type="ECO:0000256" key="5">
    <source>
        <dbReference type="ARBA" id="ARBA00023136"/>
    </source>
</evidence>
<evidence type="ECO:0000313" key="8">
    <source>
        <dbReference type="EMBL" id="KAF2095876.1"/>
    </source>
</evidence>
<feature type="transmembrane region" description="Helical" evidence="6">
    <location>
        <begin position="543"/>
        <end position="562"/>
    </location>
</feature>
<evidence type="ECO:0000256" key="3">
    <source>
        <dbReference type="ARBA" id="ARBA00022692"/>
    </source>
</evidence>
<feature type="transmembrane region" description="Helical" evidence="6">
    <location>
        <begin position="119"/>
        <end position="142"/>
    </location>
</feature>
<accession>A0A9P4M2P0</accession>
<evidence type="ECO:0000256" key="1">
    <source>
        <dbReference type="ARBA" id="ARBA00004141"/>
    </source>
</evidence>